<keyword evidence="4" id="KW-0116">cAMP-binding</keyword>
<evidence type="ECO:0000259" key="9">
    <source>
        <dbReference type="PROSITE" id="PS50042"/>
    </source>
</evidence>
<evidence type="ECO:0000256" key="5">
    <source>
        <dbReference type="ARBA" id="ARBA00022737"/>
    </source>
</evidence>
<feature type="compositionally biased region" description="Low complexity" evidence="8">
    <location>
        <begin position="1"/>
        <end position="11"/>
    </location>
</feature>
<evidence type="ECO:0000256" key="3">
    <source>
        <dbReference type="ARBA" id="ARBA00022553"/>
    </source>
</evidence>
<dbReference type="SMART" id="SM00100">
    <property type="entry name" value="cNMP"/>
    <property type="match status" value="2"/>
</dbReference>
<dbReference type="InterPro" id="IPR000595">
    <property type="entry name" value="cNMP-bd_dom"/>
</dbReference>
<keyword evidence="5" id="KW-0677">Repeat</keyword>
<evidence type="ECO:0000256" key="4">
    <source>
        <dbReference type="ARBA" id="ARBA00022566"/>
    </source>
</evidence>
<keyword evidence="11" id="KW-1185">Reference proteome</keyword>
<evidence type="ECO:0000313" key="10">
    <source>
        <dbReference type="EMBL" id="CAD8092287.1"/>
    </source>
</evidence>
<reference evidence="10" key="1">
    <citation type="submission" date="2021-01" db="EMBL/GenBank/DDBJ databases">
        <authorList>
            <consortium name="Genoscope - CEA"/>
            <person name="William W."/>
        </authorList>
    </citation>
    <scope>NUCLEOTIDE SEQUENCE</scope>
</reference>
<evidence type="ECO:0000256" key="6">
    <source>
        <dbReference type="ARBA" id="ARBA00022741"/>
    </source>
</evidence>
<dbReference type="FunFam" id="2.60.120.10:FF:000039">
    <property type="entry name" value="cAMP-dependent protein kinase regulatory subunit"/>
    <property type="match status" value="1"/>
</dbReference>
<dbReference type="GO" id="GO:0033554">
    <property type="term" value="P:cellular response to stress"/>
    <property type="evidence" value="ECO:0007669"/>
    <property type="project" value="UniProtKB-ARBA"/>
</dbReference>
<comment type="similarity">
    <text evidence="1">Belongs to the cAMP-dependent kinase regulatory chain family.</text>
</comment>
<feature type="domain" description="Cyclic nucleotide-binding" evidence="9">
    <location>
        <begin position="203"/>
        <end position="322"/>
    </location>
</feature>
<dbReference type="GO" id="GO:0030552">
    <property type="term" value="F:cAMP binding"/>
    <property type="evidence" value="ECO:0007669"/>
    <property type="project" value="UniProtKB-KW"/>
</dbReference>
<dbReference type="AlphaFoldDB" id="A0A8S1NGQ2"/>
<keyword evidence="3" id="KW-0597">Phosphoprotein</keyword>
<dbReference type="GO" id="GO:0005952">
    <property type="term" value="C:cAMP-dependent protein kinase complex"/>
    <property type="evidence" value="ECO:0007669"/>
    <property type="project" value="InterPro"/>
</dbReference>
<dbReference type="InterPro" id="IPR050503">
    <property type="entry name" value="cAMP-dep_PK_reg_su-like"/>
</dbReference>
<organism evidence="10 11">
    <name type="scientific">Paramecium primaurelia</name>
    <dbReference type="NCBI Taxonomy" id="5886"/>
    <lineage>
        <taxon>Eukaryota</taxon>
        <taxon>Sar</taxon>
        <taxon>Alveolata</taxon>
        <taxon>Ciliophora</taxon>
        <taxon>Intramacronucleata</taxon>
        <taxon>Oligohymenophorea</taxon>
        <taxon>Peniculida</taxon>
        <taxon>Parameciidae</taxon>
        <taxon>Paramecium</taxon>
    </lineage>
</organism>
<dbReference type="InterPro" id="IPR018488">
    <property type="entry name" value="cNMP-bd_CS"/>
</dbReference>
<dbReference type="FunFam" id="2.60.120.10:FF:000006">
    <property type="entry name" value="cAMP-dependent protein kinase type I-alpha regulatory subunit"/>
    <property type="match status" value="1"/>
</dbReference>
<dbReference type="GO" id="GO:0005829">
    <property type="term" value="C:cytosol"/>
    <property type="evidence" value="ECO:0007669"/>
    <property type="project" value="TreeGrafter"/>
</dbReference>
<name>A0A8S1NGQ2_PARPR</name>
<evidence type="ECO:0000256" key="2">
    <source>
        <dbReference type="ARBA" id="ARBA00020355"/>
    </source>
</evidence>
<feature type="domain" description="Cyclic nucleotide-binding" evidence="9">
    <location>
        <begin position="79"/>
        <end position="200"/>
    </location>
</feature>
<sequence length="325" mass="37321">MIQKKVLSSSDESSEDEHVEELQDKQKLIQAKANKPTRTSVSAEVYGQFNKKGQYQAKKVNKSEDAVKRIKQRMSQAFMFSALDEHELAIVIDAMEEKKFKAGDFVIKQGDDGDVLYVVDQGQLDCFKVFKKGEPEKHLKVYQPGESFGELALLYNVPRAATIKAKTDAICFSLDRETFNHIVKDAAAKKREKYEEFLSKVELLKDMDPYERLQIADALKVQKFNQKDYIIRQGEQGNTFYFIQKGDCIATKTENGTEKEVYSYKVGDYFGELALIKHEPRAANIVAQSEVIVVYLDSDSFRRLIGPVDEILKRNMSRYEKYVKK</sequence>
<evidence type="ECO:0000256" key="8">
    <source>
        <dbReference type="SAM" id="MobiDB-lite"/>
    </source>
</evidence>
<comment type="caution">
    <text evidence="10">The sequence shown here is derived from an EMBL/GenBank/DDBJ whole genome shotgun (WGS) entry which is preliminary data.</text>
</comment>
<protein>
    <recommendedName>
        <fullName evidence="2">cAMP-dependent protein kinase regulatory subunit</fullName>
    </recommendedName>
</protein>
<dbReference type="CDD" id="cd00038">
    <property type="entry name" value="CAP_ED"/>
    <property type="match status" value="2"/>
</dbReference>
<dbReference type="PANTHER" id="PTHR11635:SF152">
    <property type="entry name" value="CAMP-DEPENDENT PROTEIN KINASE TYPE I REGULATORY SUBUNIT-RELATED"/>
    <property type="match status" value="1"/>
</dbReference>
<keyword evidence="7" id="KW-0114">cAMP</keyword>
<proteinExistence type="inferred from homology"/>
<dbReference type="Pfam" id="PF00027">
    <property type="entry name" value="cNMP_binding"/>
    <property type="match status" value="2"/>
</dbReference>
<evidence type="ECO:0000256" key="1">
    <source>
        <dbReference type="ARBA" id="ARBA00005753"/>
    </source>
</evidence>
<feature type="region of interest" description="Disordered" evidence="8">
    <location>
        <begin position="1"/>
        <end position="39"/>
    </location>
</feature>
<evidence type="ECO:0000313" key="11">
    <source>
        <dbReference type="Proteomes" id="UP000688137"/>
    </source>
</evidence>
<evidence type="ECO:0000256" key="7">
    <source>
        <dbReference type="ARBA" id="ARBA00023149"/>
    </source>
</evidence>
<dbReference type="PROSITE" id="PS00888">
    <property type="entry name" value="CNMP_BINDING_1"/>
    <property type="match status" value="2"/>
</dbReference>
<dbReference type="GO" id="GO:0004862">
    <property type="term" value="F:cAMP-dependent protein kinase inhibitor activity"/>
    <property type="evidence" value="ECO:0007669"/>
    <property type="project" value="TreeGrafter"/>
</dbReference>
<dbReference type="GO" id="GO:0034236">
    <property type="term" value="F:protein kinase A catalytic subunit binding"/>
    <property type="evidence" value="ECO:0007669"/>
    <property type="project" value="TreeGrafter"/>
</dbReference>
<dbReference type="EMBL" id="CAJJDM010000093">
    <property type="protein sequence ID" value="CAD8092287.1"/>
    <property type="molecule type" value="Genomic_DNA"/>
</dbReference>
<dbReference type="Proteomes" id="UP000688137">
    <property type="component" value="Unassembled WGS sequence"/>
</dbReference>
<dbReference type="PROSITE" id="PS50042">
    <property type="entry name" value="CNMP_BINDING_3"/>
    <property type="match status" value="2"/>
</dbReference>
<dbReference type="InterPro" id="IPR012198">
    <property type="entry name" value="cAMP_dep_PK_reg_su"/>
</dbReference>
<dbReference type="PANTHER" id="PTHR11635">
    <property type="entry name" value="CAMP-DEPENDENT PROTEIN KINASE REGULATORY CHAIN"/>
    <property type="match status" value="1"/>
</dbReference>
<gene>
    <name evidence="10" type="ORF">PPRIM_AZ9-3.1.T0900085</name>
</gene>
<accession>A0A8S1NGQ2</accession>
<keyword evidence="6" id="KW-0547">Nucleotide-binding</keyword>
<dbReference type="OMA" id="DQWERAN"/>
<dbReference type="PROSITE" id="PS00889">
    <property type="entry name" value="CNMP_BINDING_2"/>
    <property type="match status" value="2"/>
</dbReference>
<dbReference type="PIRSF" id="PIRSF000548">
    <property type="entry name" value="PK_regulatory"/>
    <property type="match status" value="1"/>
</dbReference>